<dbReference type="InterPro" id="IPR050364">
    <property type="entry name" value="Cytochrome_P450_fung"/>
</dbReference>
<evidence type="ECO:0000256" key="4">
    <source>
        <dbReference type="ARBA" id="ARBA00010617"/>
    </source>
</evidence>
<evidence type="ECO:0000256" key="3">
    <source>
        <dbReference type="ARBA" id="ARBA00005179"/>
    </source>
</evidence>
<comment type="similarity">
    <text evidence="4 14">Belongs to the cytochrome P450 family.</text>
</comment>
<keyword evidence="8" id="KW-1133">Transmembrane helix</keyword>
<dbReference type="CDD" id="cd11065">
    <property type="entry name" value="CYP64-like"/>
    <property type="match status" value="1"/>
</dbReference>
<keyword evidence="6" id="KW-0812">Transmembrane</keyword>
<dbReference type="Proteomes" id="UP000008370">
    <property type="component" value="Unassembled WGS sequence"/>
</dbReference>
<dbReference type="HOGENOM" id="CLU_001570_2_3_1"/>
<sequence>MSANTANIIVCVGVALLGAALAYSFASSNSRQRRHPPGPYGYPFIGNIRVPADPAWKTYRQWSDVYESDIVRINVLGTNIVVTNTLQASSDLLDKKSAIYSDRPSYGMTMMTELCGFGWSIGLMRYNAFWRDARKAYHRELHPQAVQRFRPIVVRSSYELLRNLLRAPEKFNEHLRHAMGRELLYSAYGIDVQEKDDPIIATAEHGLESAVAAMNIGQFLVDLIPALKYVPEWFPGAGFQRQAKIWKASLDSMLHVPFNAAKNLLAAGRLPDDCVAKALLTDTVPNAVDPAYMEDVVRAALGTMYAAGMDTTFSALQSFFLAMVLYPKFQQKAQAFIDRACDGRLPDFSDYHSLPYVHAILKEILRWNPVIPLNLVHVSTEDDVYDGYDIPKGTFVLSNTWYINLASVSAWHDAYHFARAILHDPAVYNAPDTFNPERFLRTNASGELELDPAVRDPNEATFGFGRRICPGRFLAYEALWLAVASVLAAFSIAKAKDEHGADVTPDAEYEYGFMIFPKPFGCRIVPRSSECESLVGATAESE</sequence>
<dbReference type="GO" id="GO:0005506">
    <property type="term" value="F:iron ion binding"/>
    <property type="evidence" value="ECO:0007669"/>
    <property type="project" value="InterPro"/>
</dbReference>
<feature type="binding site" description="axial binding residue" evidence="13">
    <location>
        <position position="469"/>
    </location>
    <ligand>
        <name>heme</name>
        <dbReference type="ChEBI" id="CHEBI:30413"/>
    </ligand>
    <ligandPart>
        <name>Fe</name>
        <dbReference type="ChEBI" id="CHEBI:18248"/>
    </ligandPart>
</feature>
<accession>K5VQS5</accession>
<keyword evidence="7 13" id="KW-0479">Metal-binding</keyword>
<dbReference type="GeneID" id="18913526"/>
<evidence type="ECO:0000256" key="12">
    <source>
        <dbReference type="ARBA" id="ARBA00023136"/>
    </source>
</evidence>
<evidence type="ECO:0000256" key="14">
    <source>
        <dbReference type="RuleBase" id="RU000461"/>
    </source>
</evidence>
<evidence type="ECO:0000256" key="6">
    <source>
        <dbReference type="ARBA" id="ARBA00022692"/>
    </source>
</evidence>
<dbReference type="KEGG" id="pco:PHACADRAFT_214509"/>
<keyword evidence="16" id="KW-1185">Reference proteome</keyword>
<dbReference type="InterPro" id="IPR017972">
    <property type="entry name" value="Cyt_P450_CS"/>
</dbReference>
<dbReference type="PANTHER" id="PTHR46300">
    <property type="entry name" value="P450, PUTATIVE (EUROFUNG)-RELATED-RELATED"/>
    <property type="match status" value="1"/>
</dbReference>
<dbReference type="AlphaFoldDB" id="K5VQS5"/>
<keyword evidence="12" id="KW-0472">Membrane</keyword>
<dbReference type="InParanoid" id="K5VQS5"/>
<evidence type="ECO:0000313" key="16">
    <source>
        <dbReference type="Proteomes" id="UP000008370"/>
    </source>
</evidence>
<dbReference type="SUPFAM" id="SSF48264">
    <property type="entry name" value="Cytochrome P450"/>
    <property type="match status" value="1"/>
</dbReference>
<dbReference type="Pfam" id="PF00067">
    <property type="entry name" value="p450"/>
    <property type="match status" value="2"/>
</dbReference>
<dbReference type="GO" id="GO:0016705">
    <property type="term" value="F:oxidoreductase activity, acting on paired donors, with incorporation or reduction of molecular oxygen"/>
    <property type="evidence" value="ECO:0007669"/>
    <property type="project" value="InterPro"/>
</dbReference>
<evidence type="ECO:0000256" key="8">
    <source>
        <dbReference type="ARBA" id="ARBA00022989"/>
    </source>
</evidence>
<evidence type="ECO:0000256" key="7">
    <source>
        <dbReference type="ARBA" id="ARBA00022723"/>
    </source>
</evidence>
<dbReference type="OrthoDB" id="2789670at2759"/>
<dbReference type="GO" id="GO:0016020">
    <property type="term" value="C:membrane"/>
    <property type="evidence" value="ECO:0007669"/>
    <property type="project" value="UniProtKB-SubCell"/>
</dbReference>
<dbReference type="InterPro" id="IPR036396">
    <property type="entry name" value="Cyt_P450_sf"/>
</dbReference>
<dbReference type="PRINTS" id="PR00385">
    <property type="entry name" value="P450"/>
</dbReference>
<evidence type="ECO:0000256" key="11">
    <source>
        <dbReference type="ARBA" id="ARBA00023033"/>
    </source>
</evidence>
<reference evidence="15 16" key="1">
    <citation type="journal article" date="2012" name="BMC Genomics">
        <title>Comparative genomics of the white-rot fungi, Phanerochaete carnosa and P. chrysosporium, to elucidate the genetic basis of the distinct wood types they colonize.</title>
        <authorList>
            <person name="Suzuki H."/>
            <person name="MacDonald J."/>
            <person name="Syed K."/>
            <person name="Salamov A."/>
            <person name="Hori C."/>
            <person name="Aerts A."/>
            <person name="Henrissat B."/>
            <person name="Wiebenga A."/>
            <person name="vanKuyk P.A."/>
            <person name="Barry K."/>
            <person name="Lindquist E."/>
            <person name="LaButti K."/>
            <person name="Lapidus A."/>
            <person name="Lucas S."/>
            <person name="Coutinho P."/>
            <person name="Gong Y."/>
            <person name="Samejima M."/>
            <person name="Mahadevan R."/>
            <person name="Abou-Zaid M."/>
            <person name="de Vries R.P."/>
            <person name="Igarashi K."/>
            <person name="Yadav J.S."/>
            <person name="Grigoriev I.V."/>
            <person name="Master E.R."/>
        </authorList>
    </citation>
    <scope>NUCLEOTIDE SEQUENCE [LARGE SCALE GENOMIC DNA]</scope>
    <source>
        <strain evidence="15 16">HHB-10118-sp</strain>
    </source>
</reference>
<gene>
    <name evidence="15" type="ORF">PHACADRAFT_214509</name>
</gene>
<comment type="cofactor">
    <cofactor evidence="1 13">
        <name>heme</name>
        <dbReference type="ChEBI" id="CHEBI:30413"/>
    </cofactor>
</comment>
<organism evidence="15 16">
    <name type="scientific">Phanerochaete carnosa (strain HHB-10118-sp)</name>
    <name type="common">White-rot fungus</name>
    <name type="synonym">Peniophora carnosa</name>
    <dbReference type="NCBI Taxonomy" id="650164"/>
    <lineage>
        <taxon>Eukaryota</taxon>
        <taxon>Fungi</taxon>
        <taxon>Dikarya</taxon>
        <taxon>Basidiomycota</taxon>
        <taxon>Agaricomycotina</taxon>
        <taxon>Agaricomycetes</taxon>
        <taxon>Polyporales</taxon>
        <taxon>Phanerochaetaceae</taxon>
        <taxon>Phanerochaete</taxon>
    </lineage>
</organism>
<dbReference type="PANTHER" id="PTHR46300:SF7">
    <property type="entry name" value="P450, PUTATIVE (EUROFUNG)-RELATED"/>
    <property type="match status" value="1"/>
</dbReference>
<dbReference type="Gene3D" id="1.10.630.10">
    <property type="entry name" value="Cytochrome P450"/>
    <property type="match status" value="1"/>
</dbReference>
<dbReference type="GO" id="GO:0020037">
    <property type="term" value="F:heme binding"/>
    <property type="evidence" value="ECO:0007669"/>
    <property type="project" value="InterPro"/>
</dbReference>
<evidence type="ECO:0000256" key="2">
    <source>
        <dbReference type="ARBA" id="ARBA00004167"/>
    </source>
</evidence>
<evidence type="ECO:0000256" key="9">
    <source>
        <dbReference type="ARBA" id="ARBA00023002"/>
    </source>
</evidence>
<comment type="pathway">
    <text evidence="3">Secondary metabolite biosynthesis.</text>
</comment>
<evidence type="ECO:0008006" key="17">
    <source>
        <dbReference type="Google" id="ProtNLM"/>
    </source>
</evidence>
<evidence type="ECO:0000256" key="13">
    <source>
        <dbReference type="PIRSR" id="PIRSR602401-1"/>
    </source>
</evidence>
<evidence type="ECO:0000256" key="5">
    <source>
        <dbReference type="ARBA" id="ARBA00022617"/>
    </source>
</evidence>
<evidence type="ECO:0000256" key="10">
    <source>
        <dbReference type="ARBA" id="ARBA00023004"/>
    </source>
</evidence>
<evidence type="ECO:0000256" key="1">
    <source>
        <dbReference type="ARBA" id="ARBA00001971"/>
    </source>
</evidence>
<comment type="subcellular location">
    <subcellularLocation>
        <location evidence="2">Membrane</location>
        <topology evidence="2">Single-pass membrane protein</topology>
    </subcellularLocation>
</comment>
<dbReference type="InterPro" id="IPR001128">
    <property type="entry name" value="Cyt_P450"/>
</dbReference>
<keyword evidence="5 13" id="KW-0349">Heme</keyword>
<dbReference type="RefSeq" id="XP_007402349.1">
    <property type="nucleotide sequence ID" value="XM_007402287.1"/>
</dbReference>
<name>K5VQS5_PHACS</name>
<dbReference type="EMBL" id="JH930552">
    <property type="protein sequence ID" value="EKM49100.1"/>
    <property type="molecule type" value="Genomic_DNA"/>
</dbReference>
<dbReference type="PROSITE" id="PS00086">
    <property type="entry name" value="CYTOCHROME_P450"/>
    <property type="match status" value="1"/>
</dbReference>
<evidence type="ECO:0000313" key="15">
    <source>
        <dbReference type="EMBL" id="EKM49100.1"/>
    </source>
</evidence>
<keyword evidence="9 14" id="KW-0560">Oxidoreductase</keyword>
<protein>
    <recommendedName>
        <fullName evidence="17">Cytochrome P450</fullName>
    </recommendedName>
</protein>
<keyword evidence="10 13" id="KW-0408">Iron</keyword>
<dbReference type="PRINTS" id="PR00463">
    <property type="entry name" value="EP450I"/>
</dbReference>
<keyword evidence="11 14" id="KW-0503">Monooxygenase</keyword>
<proteinExistence type="inferred from homology"/>
<dbReference type="InterPro" id="IPR002401">
    <property type="entry name" value="Cyt_P450_E_grp-I"/>
</dbReference>
<dbReference type="GO" id="GO:0004497">
    <property type="term" value="F:monooxygenase activity"/>
    <property type="evidence" value="ECO:0007669"/>
    <property type="project" value="UniProtKB-KW"/>
</dbReference>